<dbReference type="RefSeq" id="WP_152196534.1">
    <property type="nucleotide sequence ID" value="NZ_VUKD01000006.1"/>
</dbReference>
<protein>
    <submittedName>
        <fullName evidence="2">Uncharacterized protein</fullName>
    </submittedName>
</protein>
<name>A0A6N7ESC0_9MICO</name>
<gene>
    <name evidence="2" type="ORF">GB881_18550</name>
</gene>
<sequence>MRFPPRLSSGQMWWVGLGVLLLSLVLNYVLNTQLSRLYDSVGAVTLASSIFPYVSGLVQILQLVGAGMVAASFVVRRLETREVGGTTFGDEVPENWTDGRR</sequence>
<proteinExistence type="predicted"/>
<keyword evidence="3" id="KW-1185">Reference proteome</keyword>
<evidence type="ECO:0000313" key="2">
    <source>
        <dbReference type="EMBL" id="MPV39006.1"/>
    </source>
</evidence>
<evidence type="ECO:0000313" key="3">
    <source>
        <dbReference type="Proteomes" id="UP000437709"/>
    </source>
</evidence>
<reference evidence="2 3" key="1">
    <citation type="submission" date="2019-10" db="EMBL/GenBank/DDBJ databases">
        <title>Georgenia wutianyii sp. nov. and Georgenia yuyongxinii sp. nov. isolated from plateau pika (Ochotona curzoniae) in the Qinghai-Tibet plateau of China.</title>
        <authorList>
            <person name="Tian Z."/>
        </authorList>
    </citation>
    <scope>NUCLEOTIDE SEQUENCE [LARGE SCALE GENOMIC DNA]</scope>
    <source>
        <strain evidence="2 3">JCM 19765</strain>
    </source>
</reference>
<organism evidence="2 3">
    <name type="scientific">Georgenia subflava</name>
    <dbReference type="NCBI Taxonomy" id="1622177"/>
    <lineage>
        <taxon>Bacteria</taxon>
        <taxon>Bacillati</taxon>
        <taxon>Actinomycetota</taxon>
        <taxon>Actinomycetes</taxon>
        <taxon>Micrococcales</taxon>
        <taxon>Bogoriellaceae</taxon>
        <taxon>Georgenia</taxon>
    </lineage>
</organism>
<dbReference type="Proteomes" id="UP000437709">
    <property type="component" value="Unassembled WGS sequence"/>
</dbReference>
<evidence type="ECO:0000256" key="1">
    <source>
        <dbReference type="SAM" id="Phobius"/>
    </source>
</evidence>
<feature type="transmembrane region" description="Helical" evidence="1">
    <location>
        <begin position="50"/>
        <end position="75"/>
    </location>
</feature>
<accession>A0A6N7ESC0</accession>
<feature type="transmembrane region" description="Helical" evidence="1">
    <location>
        <begin position="12"/>
        <end position="30"/>
    </location>
</feature>
<keyword evidence="1" id="KW-0812">Transmembrane</keyword>
<keyword evidence="1" id="KW-0472">Membrane</keyword>
<keyword evidence="1" id="KW-1133">Transmembrane helix</keyword>
<dbReference type="EMBL" id="WHPC01000140">
    <property type="protein sequence ID" value="MPV39006.1"/>
    <property type="molecule type" value="Genomic_DNA"/>
</dbReference>
<comment type="caution">
    <text evidence="2">The sequence shown here is derived from an EMBL/GenBank/DDBJ whole genome shotgun (WGS) entry which is preliminary data.</text>
</comment>
<dbReference type="AlphaFoldDB" id="A0A6N7ESC0"/>